<comment type="pathway">
    <text evidence="4 16">Cofactor biosynthesis; coenzyme A biosynthesis; CoA from (R)-pantothenate: step 1/5.</text>
</comment>
<reference evidence="17 18" key="1">
    <citation type="journal article" date="2016" name="Nat. Commun.">
        <title>Thousands of microbial genomes shed light on interconnected biogeochemical processes in an aquifer system.</title>
        <authorList>
            <person name="Anantharaman K."/>
            <person name="Brown C.T."/>
            <person name="Hug L.A."/>
            <person name="Sharon I."/>
            <person name="Castelle C.J."/>
            <person name="Probst A.J."/>
            <person name="Thomas B.C."/>
            <person name="Singh A."/>
            <person name="Wilkins M.J."/>
            <person name="Karaoz U."/>
            <person name="Brodie E.L."/>
            <person name="Williams K.H."/>
            <person name="Hubbard S.S."/>
            <person name="Banfield J.F."/>
        </authorList>
    </citation>
    <scope>NUCLEOTIDE SEQUENCE [LARGE SCALE GENOMIC DNA]</scope>
</reference>
<evidence type="ECO:0000256" key="11">
    <source>
        <dbReference type="ARBA" id="ARBA00022840"/>
    </source>
</evidence>
<dbReference type="GO" id="GO:0005524">
    <property type="term" value="F:ATP binding"/>
    <property type="evidence" value="ECO:0007669"/>
    <property type="project" value="UniProtKB-UniRule"/>
</dbReference>
<comment type="subunit">
    <text evidence="5 16">Homodimer.</text>
</comment>
<comment type="cofactor">
    <cofactor evidence="2">
        <name>K(+)</name>
        <dbReference type="ChEBI" id="CHEBI:29103"/>
    </cofactor>
</comment>
<evidence type="ECO:0000256" key="10">
    <source>
        <dbReference type="ARBA" id="ARBA00022777"/>
    </source>
</evidence>
<dbReference type="PANTHER" id="PTHR34265">
    <property type="entry name" value="TYPE III PANTOTHENATE KINASE"/>
    <property type="match status" value="1"/>
</dbReference>
<accession>A0A1F4RLM5</accession>
<dbReference type="Pfam" id="PF03309">
    <property type="entry name" value="Pan_kinase"/>
    <property type="match status" value="1"/>
</dbReference>
<feature type="binding site" evidence="16">
    <location>
        <position position="114"/>
    </location>
    <ligand>
        <name>K(+)</name>
        <dbReference type="ChEBI" id="CHEBI:29103"/>
    </ligand>
</feature>
<feature type="binding site" evidence="16">
    <location>
        <begin position="92"/>
        <end position="95"/>
    </location>
    <ligand>
        <name>substrate</name>
    </ligand>
</feature>
<dbReference type="UniPathway" id="UPA00241">
    <property type="reaction ID" value="UER00352"/>
</dbReference>
<evidence type="ECO:0000256" key="7">
    <source>
        <dbReference type="ARBA" id="ARBA00022490"/>
    </source>
</evidence>
<comment type="caution">
    <text evidence="16">Lacks conserved residue(s) required for the propagation of feature annotation.</text>
</comment>
<comment type="cofactor">
    <cofactor evidence="16">
        <name>NH4(+)</name>
        <dbReference type="ChEBI" id="CHEBI:28938"/>
    </cofactor>
    <cofactor evidence="16">
        <name>K(+)</name>
        <dbReference type="ChEBI" id="CHEBI:29103"/>
    </cofactor>
    <text evidence="16">A monovalent cation. Ammonium or potassium.</text>
</comment>
<sequence length="243" mass="26404">MILVIDLGNTNIVFGVFSGKMLVKEWRLSTNNFKIPKIKAKFSAVIVASVVPALDKKLKTFIRNTFKLEPHFVTAGNIVGLKIRLKKKREIGADRVVNALAAYILYGGPAIVVDFGTATTFDVVSAQGEYLGGIITSGIAMARDALYEQTAKLPRIKIKAPKRLIGKDTVSAMRSGLVHGYVAMVEGMIEKLRSEIQNTNSALKVIATGGLARLICKYTKVVDTIDAKLTLKGLRSIGEKLNV</sequence>
<evidence type="ECO:0000256" key="8">
    <source>
        <dbReference type="ARBA" id="ARBA00022679"/>
    </source>
</evidence>
<feature type="active site" description="Proton acceptor" evidence="16">
    <location>
        <position position="94"/>
    </location>
</feature>
<dbReference type="Proteomes" id="UP000179095">
    <property type="component" value="Unassembled WGS sequence"/>
</dbReference>
<protein>
    <recommendedName>
        <fullName evidence="15 16">Type III pantothenate kinase</fullName>
        <ecNumber evidence="6 16">2.7.1.33</ecNumber>
    </recommendedName>
    <alternativeName>
        <fullName evidence="16">PanK-III</fullName>
    </alternativeName>
    <alternativeName>
        <fullName evidence="16">Pantothenic acid kinase</fullName>
    </alternativeName>
</protein>
<comment type="function">
    <text evidence="16">Catalyzes the phosphorylation of pantothenate (Pan), the first step in CoA biosynthesis.</text>
</comment>
<gene>
    <name evidence="16" type="primary">coaX</name>
    <name evidence="17" type="ORF">A3F86_01220</name>
</gene>
<dbReference type="AlphaFoldDB" id="A0A1F4RLM5"/>
<comment type="similarity">
    <text evidence="14 16">Belongs to the type III pantothenate kinase family.</text>
</comment>
<evidence type="ECO:0000256" key="12">
    <source>
        <dbReference type="ARBA" id="ARBA00022958"/>
    </source>
</evidence>
<dbReference type="GO" id="GO:0046872">
    <property type="term" value="F:metal ion binding"/>
    <property type="evidence" value="ECO:0007669"/>
    <property type="project" value="UniProtKB-KW"/>
</dbReference>
<keyword evidence="16" id="KW-0479">Metal-binding</keyword>
<dbReference type="NCBIfam" id="TIGR00671">
    <property type="entry name" value="baf"/>
    <property type="match status" value="1"/>
</dbReference>
<evidence type="ECO:0000256" key="4">
    <source>
        <dbReference type="ARBA" id="ARBA00005225"/>
    </source>
</evidence>
<keyword evidence="7 16" id="KW-0963">Cytoplasm</keyword>
<evidence type="ECO:0000256" key="1">
    <source>
        <dbReference type="ARBA" id="ARBA00001206"/>
    </source>
</evidence>
<dbReference type="InterPro" id="IPR043129">
    <property type="entry name" value="ATPase_NBD"/>
</dbReference>
<keyword evidence="11 16" id="KW-0067">ATP-binding</keyword>
<dbReference type="GO" id="GO:0005737">
    <property type="term" value="C:cytoplasm"/>
    <property type="evidence" value="ECO:0007669"/>
    <property type="project" value="UniProtKB-SubCell"/>
</dbReference>
<dbReference type="NCBIfam" id="NF009855">
    <property type="entry name" value="PRK13321.1"/>
    <property type="match status" value="1"/>
</dbReference>
<keyword evidence="9 16" id="KW-0547">Nucleotide-binding</keyword>
<name>A0A1F4RLM5_UNCSA</name>
<evidence type="ECO:0000256" key="16">
    <source>
        <dbReference type="HAMAP-Rule" id="MF_01274"/>
    </source>
</evidence>
<feature type="binding site" evidence="16">
    <location>
        <position position="117"/>
    </location>
    <ligand>
        <name>ATP</name>
        <dbReference type="ChEBI" id="CHEBI:30616"/>
    </ligand>
</feature>
<evidence type="ECO:0000313" key="17">
    <source>
        <dbReference type="EMBL" id="OGC09058.1"/>
    </source>
</evidence>
<comment type="caution">
    <text evidence="17">The sequence shown here is derived from an EMBL/GenBank/DDBJ whole genome shotgun (WGS) entry which is preliminary data.</text>
</comment>
<evidence type="ECO:0000256" key="2">
    <source>
        <dbReference type="ARBA" id="ARBA00001958"/>
    </source>
</evidence>
<dbReference type="PANTHER" id="PTHR34265:SF1">
    <property type="entry name" value="TYPE III PANTOTHENATE KINASE"/>
    <property type="match status" value="1"/>
</dbReference>
<evidence type="ECO:0000313" key="18">
    <source>
        <dbReference type="Proteomes" id="UP000179095"/>
    </source>
</evidence>
<keyword evidence="13 16" id="KW-0173">Coenzyme A biosynthesis</keyword>
<comment type="subcellular location">
    <subcellularLocation>
        <location evidence="3 16">Cytoplasm</location>
    </subcellularLocation>
</comment>
<dbReference type="Gene3D" id="3.30.420.40">
    <property type="match status" value="2"/>
</dbReference>
<dbReference type="EC" id="2.7.1.33" evidence="6 16"/>
<dbReference type="InterPro" id="IPR004619">
    <property type="entry name" value="Type_III_PanK"/>
</dbReference>
<evidence type="ECO:0000256" key="14">
    <source>
        <dbReference type="ARBA" id="ARBA00038036"/>
    </source>
</evidence>
<keyword evidence="8 16" id="KW-0808">Transferase</keyword>
<keyword evidence="10 16" id="KW-0418">Kinase</keyword>
<dbReference type="STRING" id="1802568.A3F86_01220"/>
<dbReference type="HAMAP" id="MF_01274">
    <property type="entry name" value="Pantothen_kinase_3"/>
    <property type="match status" value="1"/>
</dbReference>
<keyword evidence="12 16" id="KW-0630">Potassium</keyword>
<evidence type="ECO:0000256" key="9">
    <source>
        <dbReference type="ARBA" id="ARBA00022741"/>
    </source>
</evidence>
<dbReference type="GO" id="GO:0015937">
    <property type="term" value="P:coenzyme A biosynthetic process"/>
    <property type="evidence" value="ECO:0007669"/>
    <property type="project" value="UniProtKB-UniRule"/>
</dbReference>
<organism evidence="17 18">
    <name type="scientific">candidate division WOR-1 bacterium RIFCSPLOWO2_12_FULL_45_9</name>
    <dbReference type="NCBI Taxonomy" id="1802568"/>
    <lineage>
        <taxon>Bacteria</taxon>
        <taxon>Bacillati</taxon>
        <taxon>Saganbacteria</taxon>
    </lineage>
</organism>
<proteinExistence type="inferred from homology"/>
<feature type="binding site" evidence="16">
    <location>
        <position position="169"/>
    </location>
    <ligand>
        <name>substrate</name>
    </ligand>
</feature>
<dbReference type="EMBL" id="METQ01000039">
    <property type="protein sequence ID" value="OGC09058.1"/>
    <property type="molecule type" value="Genomic_DNA"/>
</dbReference>
<evidence type="ECO:0000256" key="3">
    <source>
        <dbReference type="ARBA" id="ARBA00004496"/>
    </source>
</evidence>
<dbReference type="SUPFAM" id="SSF53067">
    <property type="entry name" value="Actin-like ATPase domain"/>
    <property type="match status" value="2"/>
</dbReference>
<dbReference type="CDD" id="cd24015">
    <property type="entry name" value="ASKHA_NBD_PanK-III"/>
    <property type="match status" value="1"/>
</dbReference>
<feature type="binding site" evidence="16">
    <location>
        <begin position="6"/>
        <end position="13"/>
    </location>
    <ligand>
        <name>ATP</name>
        <dbReference type="ChEBI" id="CHEBI:30616"/>
    </ligand>
</feature>
<comment type="catalytic activity">
    <reaction evidence="1 16">
        <text>(R)-pantothenate + ATP = (R)-4'-phosphopantothenate + ADP + H(+)</text>
        <dbReference type="Rhea" id="RHEA:16373"/>
        <dbReference type="ChEBI" id="CHEBI:10986"/>
        <dbReference type="ChEBI" id="CHEBI:15378"/>
        <dbReference type="ChEBI" id="CHEBI:29032"/>
        <dbReference type="ChEBI" id="CHEBI:30616"/>
        <dbReference type="ChEBI" id="CHEBI:456216"/>
        <dbReference type="EC" id="2.7.1.33"/>
    </reaction>
</comment>
<evidence type="ECO:0000256" key="6">
    <source>
        <dbReference type="ARBA" id="ARBA00012102"/>
    </source>
</evidence>
<dbReference type="GO" id="GO:0004594">
    <property type="term" value="F:pantothenate kinase activity"/>
    <property type="evidence" value="ECO:0007669"/>
    <property type="project" value="UniProtKB-UniRule"/>
</dbReference>
<evidence type="ECO:0000256" key="15">
    <source>
        <dbReference type="ARBA" id="ARBA00040883"/>
    </source>
</evidence>
<evidence type="ECO:0000256" key="13">
    <source>
        <dbReference type="ARBA" id="ARBA00022993"/>
    </source>
</evidence>
<evidence type="ECO:0000256" key="5">
    <source>
        <dbReference type="ARBA" id="ARBA00011738"/>
    </source>
</evidence>